<evidence type="ECO:0000313" key="2">
    <source>
        <dbReference type="EMBL" id="PZA09719.1"/>
    </source>
</evidence>
<evidence type="ECO:0000259" key="1">
    <source>
        <dbReference type="Pfam" id="PF08241"/>
    </source>
</evidence>
<dbReference type="EMBL" id="QKQS01000026">
    <property type="protein sequence ID" value="PZA09719.1"/>
    <property type="molecule type" value="Genomic_DNA"/>
</dbReference>
<organism evidence="2 3">
    <name type="scientific">Rhodopseudomonas palustris</name>
    <dbReference type="NCBI Taxonomy" id="1076"/>
    <lineage>
        <taxon>Bacteria</taxon>
        <taxon>Pseudomonadati</taxon>
        <taxon>Pseudomonadota</taxon>
        <taxon>Alphaproteobacteria</taxon>
        <taxon>Hyphomicrobiales</taxon>
        <taxon>Nitrobacteraceae</taxon>
        <taxon>Rhodopseudomonas</taxon>
    </lineage>
</organism>
<comment type="caution">
    <text evidence="2">The sequence shown here is derived from an EMBL/GenBank/DDBJ whole genome shotgun (WGS) entry which is preliminary data.</text>
</comment>
<evidence type="ECO:0000313" key="3">
    <source>
        <dbReference type="Proteomes" id="UP000248134"/>
    </source>
</evidence>
<dbReference type="OrthoDB" id="9787738at2"/>
<gene>
    <name evidence="2" type="ORF">DNX69_20390</name>
</gene>
<dbReference type="Pfam" id="PF08241">
    <property type="entry name" value="Methyltransf_11"/>
    <property type="match status" value="1"/>
</dbReference>
<dbReference type="Gene3D" id="3.40.50.150">
    <property type="entry name" value="Vaccinia Virus protein VP39"/>
    <property type="match status" value="1"/>
</dbReference>
<sequence length="241" mass="27203">MLQSDDLPIKKIIERLYGDGQAIWDAHDRWNRYKRAGIDGFAKEFVSPLLARSKSVLDAGCGCQPYSWTPPLSIGFDIFEKQLAARQLGVVGDVSRLPFRDGSFEFIICVASVMNYVPALETISEFSRTLRQGGHLLLHYETSTSFEHFLTRRWGAPVTRINTLNNGREDAVWVYSSEYIDSVLTLNGFRVLKQRFFHIASALLLRVGFSQQRAAGLAALDCALKPFDRLGDDRIILAEKL</sequence>
<feature type="domain" description="Methyltransferase type 11" evidence="1">
    <location>
        <begin position="57"/>
        <end position="137"/>
    </location>
</feature>
<proteinExistence type="predicted"/>
<dbReference type="InterPro" id="IPR029063">
    <property type="entry name" value="SAM-dependent_MTases_sf"/>
</dbReference>
<dbReference type="RefSeq" id="WP_110787831.1">
    <property type="nucleotide sequence ID" value="NZ_QKQS01000026.1"/>
</dbReference>
<name>A0A323UBT8_RHOPL</name>
<dbReference type="GO" id="GO:0008757">
    <property type="term" value="F:S-adenosylmethionine-dependent methyltransferase activity"/>
    <property type="evidence" value="ECO:0007669"/>
    <property type="project" value="InterPro"/>
</dbReference>
<dbReference type="InterPro" id="IPR013216">
    <property type="entry name" value="Methyltransf_11"/>
</dbReference>
<accession>A0A323UBT8</accession>
<reference evidence="2 3" key="1">
    <citation type="submission" date="2018-06" db="EMBL/GenBank/DDBJ databases">
        <title>Draft Whole-Genome Sequence of the purple photosynthetic bacterium Rhodospeudomonas palustris XCP.</title>
        <authorList>
            <person name="Rayyan A."/>
            <person name="Meyer T.E."/>
            <person name="Kyndt J.A."/>
        </authorList>
    </citation>
    <scope>NUCLEOTIDE SEQUENCE [LARGE SCALE GENOMIC DNA]</scope>
    <source>
        <strain evidence="2 3">XCP</strain>
    </source>
</reference>
<dbReference type="Proteomes" id="UP000248134">
    <property type="component" value="Unassembled WGS sequence"/>
</dbReference>
<dbReference type="AlphaFoldDB" id="A0A323UBT8"/>
<dbReference type="CDD" id="cd02440">
    <property type="entry name" value="AdoMet_MTases"/>
    <property type="match status" value="1"/>
</dbReference>
<dbReference type="SUPFAM" id="SSF53335">
    <property type="entry name" value="S-adenosyl-L-methionine-dependent methyltransferases"/>
    <property type="match status" value="1"/>
</dbReference>
<protein>
    <recommendedName>
        <fullName evidence="1">Methyltransferase type 11 domain-containing protein</fullName>
    </recommendedName>
</protein>